<protein>
    <submittedName>
        <fullName evidence="2">Uncharacterized protein</fullName>
    </submittedName>
</protein>
<dbReference type="Proteomes" id="UP001293593">
    <property type="component" value="Unassembled WGS sequence"/>
</dbReference>
<comment type="caution">
    <text evidence="2">The sequence shown here is derived from an EMBL/GenBank/DDBJ whole genome shotgun (WGS) entry which is preliminary data.</text>
</comment>
<feature type="compositionally biased region" description="Low complexity" evidence="1">
    <location>
        <begin position="1"/>
        <end position="10"/>
    </location>
</feature>
<sequence length="76" mass="8498">MGNIGSSSANGRRRSNSSRSHPPPPVAVRPQPEIVPNWSIYPVSTPQISQSPNSNRSPYFQYPALNLHMRQIFILL</sequence>
<name>A0AAE1JJU1_9FABA</name>
<evidence type="ECO:0000313" key="3">
    <source>
        <dbReference type="Proteomes" id="UP001293593"/>
    </source>
</evidence>
<accession>A0AAE1JJU1</accession>
<dbReference type="EMBL" id="JAWXYG010000020">
    <property type="protein sequence ID" value="KAK4252755.1"/>
    <property type="molecule type" value="Genomic_DNA"/>
</dbReference>
<proteinExistence type="predicted"/>
<evidence type="ECO:0000313" key="2">
    <source>
        <dbReference type="EMBL" id="KAK4252755.1"/>
    </source>
</evidence>
<feature type="region of interest" description="Disordered" evidence="1">
    <location>
        <begin position="1"/>
        <end position="31"/>
    </location>
</feature>
<evidence type="ECO:0000256" key="1">
    <source>
        <dbReference type="SAM" id="MobiDB-lite"/>
    </source>
</evidence>
<reference evidence="2" key="1">
    <citation type="submission" date="2023-10" db="EMBL/GenBank/DDBJ databases">
        <title>Chromosome-level genome of the transformable northern wattle, Acacia crassicarpa.</title>
        <authorList>
            <person name="Massaro I."/>
            <person name="Sinha N.R."/>
            <person name="Poethig S."/>
            <person name="Leichty A.R."/>
        </authorList>
    </citation>
    <scope>NUCLEOTIDE SEQUENCE</scope>
    <source>
        <strain evidence="2">Acra3RX</strain>
        <tissue evidence="2">Leaf</tissue>
    </source>
</reference>
<keyword evidence="3" id="KW-1185">Reference proteome</keyword>
<dbReference type="AlphaFoldDB" id="A0AAE1JJU1"/>
<gene>
    <name evidence="2" type="ORF">QN277_014304</name>
</gene>
<organism evidence="2 3">
    <name type="scientific">Acacia crassicarpa</name>
    <name type="common">northern wattle</name>
    <dbReference type="NCBI Taxonomy" id="499986"/>
    <lineage>
        <taxon>Eukaryota</taxon>
        <taxon>Viridiplantae</taxon>
        <taxon>Streptophyta</taxon>
        <taxon>Embryophyta</taxon>
        <taxon>Tracheophyta</taxon>
        <taxon>Spermatophyta</taxon>
        <taxon>Magnoliopsida</taxon>
        <taxon>eudicotyledons</taxon>
        <taxon>Gunneridae</taxon>
        <taxon>Pentapetalae</taxon>
        <taxon>rosids</taxon>
        <taxon>fabids</taxon>
        <taxon>Fabales</taxon>
        <taxon>Fabaceae</taxon>
        <taxon>Caesalpinioideae</taxon>
        <taxon>mimosoid clade</taxon>
        <taxon>Acacieae</taxon>
        <taxon>Acacia</taxon>
    </lineage>
</organism>